<dbReference type="InterPro" id="IPR004839">
    <property type="entry name" value="Aminotransferase_I/II_large"/>
</dbReference>
<evidence type="ECO:0000256" key="3">
    <source>
        <dbReference type="ARBA" id="ARBA00022576"/>
    </source>
</evidence>
<accession>A0ABS2GUJ0</accession>
<dbReference type="CDD" id="cd00609">
    <property type="entry name" value="AAT_like"/>
    <property type="match status" value="1"/>
</dbReference>
<protein>
    <recommendedName>
        <fullName evidence="6">Aminotransferase</fullName>
        <ecNumber evidence="6">2.6.1.-</ecNumber>
    </recommendedName>
</protein>
<dbReference type="InterPro" id="IPR050596">
    <property type="entry name" value="AspAT/PAT-like"/>
</dbReference>
<dbReference type="Gene3D" id="3.90.1150.10">
    <property type="entry name" value="Aspartate Aminotransferase, domain 1"/>
    <property type="match status" value="1"/>
</dbReference>
<dbReference type="Proteomes" id="UP000785625">
    <property type="component" value="Unassembled WGS sequence"/>
</dbReference>
<keyword evidence="4 6" id="KW-0808">Transferase</keyword>
<dbReference type="RefSeq" id="WP_204784384.1">
    <property type="nucleotide sequence ID" value="NZ_JACJKU010000001.1"/>
</dbReference>
<evidence type="ECO:0000313" key="8">
    <source>
        <dbReference type="EMBL" id="MBM6939910.1"/>
    </source>
</evidence>
<evidence type="ECO:0000256" key="2">
    <source>
        <dbReference type="ARBA" id="ARBA00007441"/>
    </source>
</evidence>
<sequence>MPELAKGMENYVNNDVKAIRPSAIRDFDMKISSIPGLVKLTLGEPDFNVPEHVKEAAVQGIRDNDSHYGPAAGKLELRKAVAKYLADTRNVDYNPEDEILITNGGTEALTAITFSLLNPGDKVLVPTPVFSLYFPIITLTGAECIQVDTSDDGFVLTPEKLQSEIDKHGDVKMILLNYPCNPTGRAYPEDLLRRLGKILHDNNILIVADEMYSELTYDQEHFSLATIYPEQTLLVSGLSKSHAMTGWRLGYIAGSAPLIGEIYKMHGFMVTCVNDIAQDAAVEALNNGREDPVAFRKEYQKRRDFVVDRMEKMGFDIATPDGAFYVFAKIPAQFGKDDFNFALDLAKKAKVGVIPGSAFGAGGEGYIRISYAASDEKLQKAMDQIKQYLDTLD</sequence>
<reference evidence="8 9" key="1">
    <citation type="journal article" date="2021" name="Sci. Rep.">
        <title>The distribution of antibiotic resistance genes in chicken gut microbiota commensals.</title>
        <authorList>
            <person name="Juricova H."/>
            <person name="Matiasovicova J."/>
            <person name="Kubasova T."/>
            <person name="Cejkova D."/>
            <person name="Rychlik I."/>
        </authorList>
    </citation>
    <scope>NUCLEOTIDE SEQUENCE [LARGE SCALE GENOMIC DNA]</scope>
    <source>
        <strain evidence="8 9">An574</strain>
    </source>
</reference>
<dbReference type="GO" id="GO:0008483">
    <property type="term" value="F:transaminase activity"/>
    <property type="evidence" value="ECO:0007669"/>
    <property type="project" value="UniProtKB-KW"/>
</dbReference>
<dbReference type="EMBL" id="JACJKU010000001">
    <property type="protein sequence ID" value="MBM6939910.1"/>
    <property type="molecule type" value="Genomic_DNA"/>
</dbReference>
<keyword evidence="9" id="KW-1185">Reference proteome</keyword>
<organism evidence="8 9">
    <name type="scientific">Limosilactobacillus coleohominis</name>
    <dbReference type="NCBI Taxonomy" id="181675"/>
    <lineage>
        <taxon>Bacteria</taxon>
        <taxon>Bacillati</taxon>
        <taxon>Bacillota</taxon>
        <taxon>Bacilli</taxon>
        <taxon>Lactobacillales</taxon>
        <taxon>Lactobacillaceae</taxon>
        <taxon>Limosilactobacillus</taxon>
    </lineage>
</organism>
<dbReference type="Gene3D" id="3.40.640.10">
    <property type="entry name" value="Type I PLP-dependent aspartate aminotransferase-like (Major domain)"/>
    <property type="match status" value="1"/>
</dbReference>
<proteinExistence type="inferred from homology"/>
<dbReference type="SUPFAM" id="SSF53383">
    <property type="entry name" value="PLP-dependent transferases"/>
    <property type="match status" value="1"/>
</dbReference>
<evidence type="ECO:0000313" key="9">
    <source>
        <dbReference type="Proteomes" id="UP000785625"/>
    </source>
</evidence>
<keyword evidence="3 6" id="KW-0032">Aminotransferase</keyword>
<dbReference type="PANTHER" id="PTHR46383:SF4">
    <property type="entry name" value="AMINOTRANSFERASE"/>
    <property type="match status" value="1"/>
</dbReference>
<feature type="domain" description="Aminotransferase class I/classII large" evidence="7">
    <location>
        <begin position="37"/>
        <end position="385"/>
    </location>
</feature>
<dbReference type="InterPro" id="IPR015421">
    <property type="entry name" value="PyrdxlP-dep_Trfase_major"/>
</dbReference>
<evidence type="ECO:0000259" key="7">
    <source>
        <dbReference type="Pfam" id="PF00155"/>
    </source>
</evidence>
<dbReference type="Pfam" id="PF00155">
    <property type="entry name" value="Aminotran_1_2"/>
    <property type="match status" value="1"/>
</dbReference>
<evidence type="ECO:0000256" key="5">
    <source>
        <dbReference type="ARBA" id="ARBA00022898"/>
    </source>
</evidence>
<dbReference type="InterPro" id="IPR015424">
    <property type="entry name" value="PyrdxlP-dep_Trfase"/>
</dbReference>
<comment type="cofactor">
    <cofactor evidence="1 6">
        <name>pyridoxal 5'-phosphate</name>
        <dbReference type="ChEBI" id="CHEBI:597326"/>
    </cofactor>
</comment>
<comment type="caution">
    <text evidence="8">The sequence shown here is derived from an EMBL/GenBank/DDBJ whole genome shotgun (WGS) entry which is preliminary data.</text>
</comment>
<keyword evidence="5" id="KW-0663">Pyridoxal phosphate</keyword>
<dbReference type="InterPro" id="IPR004838">
    <property type="entry name" value="NHTrfase_class1_PyrdxlP-BS"/>
</dbReference>
<dbReference type="EC" id="2.6.1.-" evidence="6"/>
<evidence type="ECO:0000256" key="4">
    <source>
        <dbReference type="ARBA" id="ARBA00022679"/>
    </source>
</evidence>
<comment type="similarity">
    <text evidence="2 6">Belongs to the class-I pyridoxal-phosphate-dependent aminotransferase family.</text>
</comment>
<dbReference type="PROSITE" id="PS00105">
    <property type="entry name" value="AA_TRANSFER_CLASS_1"/>
    <property type="match status" value="1"/>
</dbReference>
<name>A0ABS2GUJ0_9LACO</name>
<dbReference type="PANTHER" id="PTHR46383">
    <property type="entry name" value="ASPARTATE AMINOTRANSFERASE"/>
    <property type="match status" value="1"/>
</dbReference>
<evidence type="ECO:0000256" key="1">
    <source>
        <dbReference type="ARBA" id="ARBA00001933"/>
    </source>
</evidence>
<dbReference type="InterPro" id="IPR015422">
    <property type="entry name" value="PyrdxlP-dep_Trfase_small"/>
</dbReference>
<evidence type="ECO:0000256" key="6">
    <source>
        <dbReference type="RuleBase" id="RU000481"/>
    </source>
</evidence>
<gene>
    <name evidence="8" type="ORF">H5975_00140</name>
</gene>